<reference evidence="2" key="1">
    <citation type="submission" date="2021-01" db="EMBL/GenBank/DDBJ databases">
        <title>Whole genome shotgun sequence of Actinoplanes rishiriensis NBRC 108556.</title>
        <authorList>
            <person name="Komaki H."/>
            <person name="Tamura T."/>
        </authorList>
    </citation>
    <scope>NUCLEOTIDE SEQUENCE</scope>
    <source>
        <strain evidence="2">NBRC 108556</strain>
    </source>
</reference>
<feature type="transmembrane region" description="Helical" evidence="1">
    <location>
        <begin position="36"/>
        <end position="58"/>
    </location>
</feature>
<keyword evidence="1" id="KW-0472">Membrane</keyword>
<organism evidence="2 3">
    <name type="scientific">Paractinoplanes rishiriensis</name>
    <dbReference type="NCBI Taxonomy" id="1050105"/>
    <lineage>
        <taxon>Bacteria</taxon>
        <taxon>Bacillati</taxon>
        <taxon>Actinomycetota</taxon>
        <taxon>Actinomycetes</taxon>
        <taxon>Micromonosporales</taxon>
        <taxon>Micromonosporaceae</taxon>
        <taxon>Paractinoplanes</taxon>
    </lineage>
</organism>
<evidence type="ECO:0000313" key="3">
    <source>
        <dbReference type="Proteomes" id="UP000636960"/>
    </source>
</evidence>
<keyword evidence="3" id="KW-1185">Reference proteome</keyword>
<comment type="caution">
    <text evidence="2">The sequence shown here is derived from an EMBL/GenBank/DDBJ whole genome shotgun (WGS) entry which is preliminary data.</text>
</comment>
<protein>
    <submittedName>
        <fullName evidence="2">Uncharacterized protein</fullName>
    </submittedName>
</protein>
<keyword evidence="1" id="KW-1133">Transmembrane helix</keyword>
<evidence type="ECO:0000256" key="1">
    <source>
        <dbReference type="SAM" id="Phobius"/>
    </source>
</evidence>
<feature type="transmembrane region" description="Helical" evidence="1">
    <location>
        <begin position="90"/>
        <end position="110"/>
    </location>
</feature>
<name>A0A919JR23_9ACTN</name>
<keyword evidence="1" id="KW-0812">Transmembrane</keyword>
<dbReference type="EMBL" id="BOMV01000006">
    <property type="protein sequence ID" value="GIE93193.1"/>
    <property type="molecule type" value="Genomic_DNA"/>
</dbReference>
<dbReference type="Proteomes" id="UP000636960">
    <property type="component" value="Unassembled WGS sequence"/>
</dbReference>
<gene>
    <name evidence="2" type="ORF">Ari01nite_06580</name>
</gene>
<feature type="transmembrane region" description="Helical" evidence="1">
    <location>
        <begin position="64"/>
        <end position="83"/>
    </location>
</feature>
<accession>A0A919JR23</accession>
<sequence>MTPEDQPADGFAARMAFALEKDPTEGARRTQLHLRIIAILLTWLVIVPILLIFGLTGGRRGDAIFDWAAFFTILGPFVAAVAATKNRRPGLGGMFVVLTLLMVLPAVAIVRF</sequence>
<dbReference type="AlphaFoldDB" id="A0A919JR23"/>
<evidence type="ECO:0000313" key="2">
    <source>
        <dbReference type="EMBL" id="GIE93193.1"/>
    </source>
</evidence>
<proteinExistence type="predicted"/>